<evidence type="ECO:0000313" key="1">
    <source>
        <dbReference type="EMBL" id="MCP2365856.1"/>
    </source>
</evidence>
<evidence type="ECO:0000313" key="2">
    <source>
        <dbReference type="Proteomes" id="UP001139648"/>
    </source>
</evidence>
<name>A0A9X2GVG4_9ACTN</name>
<dbReference type="RefSeq" id="WP_253760448.1">
    <property type="nucleotide sequence ID" value="NZ_JAMZEB010000004.1"/>
</dbReference>
<protein>
    <submittedName>
        <fullName evidence="1">Uncharacterized protein</fullName>
    </submittedName>
</protein>
<sequence length="46" mass="5073">MLAELREIAANRAKVLEEIAVELEKLKPKQAPFDQARVVAGCGLPR</sequence>
<dbReference type="EMBL" id="JAMZEB010000004">
    <property type="protein sequence ID" value="MCP2365856.1"/>
    <property type="molecule type" value="Genomic_DNA"/>
</dbReference>
<keyword evidence="2" id="KW-1185">Reference proteome</keyword>
<dbReference type="Proteomes" id="UP001139648">
    <property type="component" value="Unassembled WGS sequence"/>
</dbReference>
<gene>
    <name evidence="1" type="ORF">HD597_012960</name>
</gene>
<proteinExistence type="predicted"/>
<comment type="caution">
    <text evidence="1">The sequence shown here is derived from an EMBL/GenBank/DDBJ whole genome shotgun (WGS) entry which is preliminary data.</text>
</comment>
<reference evidence="1" key="1">
    <citation type="submission" date="2022-06" db="EMBL/GenBank/DDBJ databases">
        <title>Sequencing the genomes of 1000 actinobacteria strains.</title>
        <authorList>
            <person name="Klenk H.-P."/>
        </authorList>
    </citation>
    <scope>NUCLEOTIDE SEQUENCE</scope>
    <source>
        <strain evidence="1">DSM 46694</strain>
    </source>
</reference>
<dbReference type="AlphaFoldDB" id="A0A9X2GVG4"/>
<accession>A0A9X2GVG4</accession>
<organism evidence="1 2">
    <name type="scientific">Nonomuraea thailandensis</name>
    <dbReference type="NCBI Taxonomy" id="1188745"/>
    <lineage>
        <taxon>Bacteria</taxon>
        <taxon>Bacillati</taxon>
        <taxon>Actinomycetota</taxon>
        <taxon>Actinomycetes</taxon>
        <taxon>Streptosporangiales</taxon>
        <taxon>Streptosporangiaceae</taxon>
        <taxon>Nonomuraea</taxon>
    </lineage>
</organism>